<evidence type="ECO:0000313" key="1">
    <source>
        <dbReference type="EMBL" id="AAZ68746.1"/>
    </source>
</evidence>
<evidence type="ECO:0000313" key="2">
    <source>
        <dbReference type="Proteomes" id="UP000000435"/>
    </source>
</evidence>
<keyword evidence="2" id="KW-1185">Reference proteome</keyword>
<organism evidence="1 2">
    <name type="scientific">Ehrlichia canis (strain Jake)</name>
    <dbReference type="NCBI Taxonomy" id="269484"/>
    <lineage>
        <taxon>Bacteria</taxon>
        <taxon>Pseudomonadati</taxon>
        <taxon>Pseudomonadota</taxon>
        <taxon>Alphaproteobacteria</taxon>
        <taxon>Rickettsiales</taxon>
        <taxon>Anaplasmataceae</taxon>
        <taxon>Ehrlichia</taxon>
    </lineage>
</organism>
<name>A0ACA6AWC4_EHRCJ</name>
<dbReference type="EMBL" id="CP000107">
    <property type="protein sequence ID" value="AAZ68746.1"/>
    <property type="molecule type" value="Genomic_DNA"/>
</dbReference>
<sequence length="518" mass="60682">MLYMDKEINLSKSSPNLFKSISVVEYQLMRPQYLKEIVDSLKLEKEELGKVRTLLIMYEYNVQFYRLLVLFFRVLIRRDKSLQVLQKYTEIMAVFTLIKNKEVLLNDSFVRKCINSTINKFIRFFIKRKNAPRLAAKIERKAIEDYYEVINELNKKERKNVEQNIIEDSIEQRNGELLEKYEELVSVVSRARDQDFDVLECIPSMSEILSASDVIDNDKICNVVVSTFAISRVDMLMIKYIVFGNNGNLLKSSFLFNQIKHSFKTICSEIAYHVFGTEACQDAKTDTRKVQLYQEISVTFKNVIKIIMSSENICSAYTKIYQILSLRFLTVGKEIEFFLIKILMSYKKQDIEVYEKRVVKFLYDDQFKAMYAIIKKEYNFNDIVYANKGIKAIIKNLCDQRSNIIEQMCNMKKLLFTAENYNDILVDFLLSDSVKCDEEIVSSVTWLKHMKKNIKSPSKLNSSELLILRQDVQYVDSEIQMLNENLEVLVSRICNNSISRIRCNSVSSYSDILSKIVL</sequence>
<protein>
    <submittedName>
        <fullName evidence="1">Uncharacterized protein</fullName>
    </submittedName>
</protein>
<dbReference type="Proteomes" id="UP000000435">
    <property type="component" value="Chromosome"/>
</dbReference>
<proteinExistence type="predicted"/>
<accession>A0ACA6AWC4</accession>
<reference evidence="2" key="1">
    <citation type="journal article" date="2006" name="J. Bacteriol.">
        <title>The genome of the obligately intracellular bacterium Ehrlichia canis reveals themes of complex membrane structure and immune evasion strategies.</title>
        <authorList>
            <person name="Mavromatis K."/>
            <person name="Doyle C.K."/>
            <person name="Lykidis A."/>
            <person name="Ivanova N."/>
            <person name="Francino M.P."/>
            <person name="Chain P."/>
            <person name="Shin M."/>
            <person name="Malfatti S."/>
            <person name="Larimer F."/>
            <person name="Copeland A."/>
            <person name="Detter J.C."/>
            <person name="Land M."/>
            <person name="Richardson P.M."/>
            <person name="Yu X.J."/>
            <person name="Walker D.H."/>
            <person name="McBride J.W."/>
            <person name="Kyrpides N.C."/>
        </authorList>
    </citation>
    <scope>NUCLEOTIDE SEQUENCE [LARGE SCALE GENOMIC DNA]</scope>
    <source>
        <strain evidence="2">Jake</strain>
    </source>
</reference>
<gene>
    <name evidence="1" type="ordered locus">Ecaj_0714</name>
</gene>